<dbReference type="SUPFAM" id="SSF56235">
    <property type="entry name" value="N-terminal nucleophile aminohydrolases (Ntn hydrolases)"/>
    <property type="match status" value="1"/>
</dbReference>
<dbReference type="InterPro" id="IPR029055">
    <property type="entry name" value="Ntn_hydrolases_N"/>
</dbReference>
<evidence type="ECO:0000259" key="2">
    <source>
        <dbReference type="PROSITE" id="PS51278"/>
    </source>
</evidence>
<keyword evidence="1 3" id="KW-0315">Glutamine amidotransferase</keyword>
<dbReference type="PROSITE" id="PS51278">
    <property type="entry name" value="GATASE_TYPE_2"/>
    <property type="match status" value="1"/>
</dbReference>
<evidence type="ECO:0000313" key="4">
    <source>
        <dbReference type="Proteomes" id="UP000238650"/>
    </source>
</evidence>
<dbReference type="RefSeq" id="WP_105804274.1">
    <property type="nucleotide sequence ID" value="NZ_MWZD01000013.1"/>
</dbReference>
<feature type="domain" description="Glutamine amidotransferase type-2" evidence="2">
    <location>
        <begin position="2"/>
        <end position="281"/>
    </location>
</feature>
<reference evidence="3 4" key="1">
    <citation type="journal article" date="2017" name="New Microbes New Infect">
        <title>Genome sequence of 'Leucobacter massiliensis' sp. nov. isolated from human pharynx after travel to the 2014 Hajj.</title>
        <authorList>
            <person name="Leangapichart T."/>
            <person name="Gautret P."/>
            <person name="Nguyen T.T."/>
            <person name="Armstrong N."/>
            <person name="Rolain J.M."/>
        </authorList>
    </citation>
    <scope>NUCLEOTIDE SEQUENCE [LARGE SCALE GENOMIC DNA]</scope>
    <source>
        <strain evidence="3 4">122RC15</strain>
    </source>
</reference>
<dbReference type="Proteomes" id="UP000238650">
    <property type="component" value="Unassembled WGS sequence"/>
</dbReference>
<dbReference type="PANTHER" id="PTHR43187:SF1">
    <property type="entry name" value="GLUTAMINE AMIDOTRANSFERASE DUG3-RELATED"/>
    <property type="match status" value="1"/>
</dbReference>
<protein>
    <submittedName>
        <fullName evidence="3">Class II glutamine amidotransferase</fullName>
    </submittedName>
</protein>
<keyword evidence="3" id="KW-0808">Transferase</keyword>
<dbReference type="GO" id="GO:0016740">
    <property type="term" value="F:transferase activity"/>
    <property type="evidence" value="ECO:0007669"/>
    <property type="project" value="UniProtKB-KW"/>
</dbReference>
<dbReference type="InterPro" id="IPR052373">
    <property type="entry name" value="Gamma-glu_amide_hydrolase"/>
</dbReference>
<accession>A0A2S9QQU2</accession>
<evidence type="ECO:0000256" key="1">
    <source>
        <dbReference type="ARBA" id="ARBA00022962"/>
    </source>
</evidence>
<comment type="caution">
    <text evidence="3">The sequence shown here is derived from an EMBL/GenBank/DDBJ whole genome shotgun (WGS) entry which is preliminary data.</text>
</comment>
<dbReference type="InterPro" id="IPR017932">
    <property type="entry name" value="GATase_2_dom"/>
</dbReference>
<name>A0A2S9QQU2_9MICO</name>
<sequence>MCRWLAYLGPAIPIEDVVVRPDHSLIDQSLLARDLFLPGNPMASQFRDRAFPTNGDGFGLAWHGRNGTLGQYRQTTPAWDSQNLRHLASQIESDCFLAHVRAAPGGTISEQNCHPFVHGGWMFQHNGEVGGFSRLKRELTMEVDPELYPYIQGNGDTEVCFFLALSYGLAGDPVAALTRMVHRVERARSELGVAEPFRATMCASDGTRLVVLRWLSPGASGAVAPSLFTSRGGAELRTVDGLDDRLADDAHLIVSEPLELHWSRRTWEEVPAGTIGVIERGGEASFAPIPPPADSRG</sequence>
<dbReference type="Pfam" id="PF13230">
    <property type="entry name" value="GATase_4"/>
    <property type="match status" value="1"/>
</dbReference>
<dbReference type="AlphaFoldDB" id="A0A2S9QQU2"/>
<dbReference type="CDD" id="cd01908">
    <property type="entry name" value="YafJ"/>
    <property type="match status" value="1"/>
</dbReference>
<dbReference type="PANTHER" id="PTHR43187">
    <property type="entry name" value="GLUTAMINE AMIDOTRANSFERASE DUG3-RELATED"/>
    <property type="match status" value="1"/>
</dbReference>
<dbReference type="OrthoDB" id="9804310at2"/>
<dbReference type="Gene3D" id="3.60.20.10">
    <property type="entry name" value="Glutamine Phosphoribosylpyrophosphate, subunit 1, domain 1"/>
    <property type="match status" value="1"/>
</dbReference>
<evidence type="ECO:0000313" key="3">
    <source>
        <dbReference type="EMBL" id="PRI11960.1"/>
    </source>
</evidence>
<dbReference type="InterPro" id="IPR026869">
    <property type="entry name" value="EgtC-like"/>
</dbReference>
<proteinExistence type="predicted"/>
<keyword evidence="4" id="KW-1185">Reference proteome</keyword>
<dbReference type="EMBL" id="MWZD01000013">
    <property type="protein sequence ID" value="PRI11960.1"/>
    <property type="molecule type" value="Genomic_DNA"/>
</dbReference>
<organism evidence="3 4">
    <name type="scientific">Leucobacter massiliensis</name>
    <dbReference type="NCBI Taxonomy" id="1686285"/>
    <lineage>
        <taxon>Bacteria</taxon>
        <taxon>Bacillati</taxon>
        <taxon>Actinomycetota</taxon>
        <taxon>Actinomycetes</taxon>
        <taxon>Micrococcales</taxon>
        <taxon>Microbacteriaceae</taxon>
        <taxon>Leucobacter</taxon>
    </lineage>
</organism>
<gene>
    <name evidence="3" type="ORF">B4915_02480</name>
</gene>